<dbReference type="Pfam" id="PF13409">
    <property type="entry name" value="GST_N_2"/>
    <property type="match status" value="1"/>
</dbReference>
<dbReference type="OrthoDB" id="8634103at2"/>
<evidence type="ECO:0000259" key="1">
    <source>
        <dbReference type="PROSITE" id="PS50404"/>
    </source>
</evidence>
<dbReference type="SUPFAM" id="SSF52833">
    <property type="entry name" value="Thioredoxin-like"/>
    <property type="match status" value="1"/>
</dbReference>
<keyword evidence="3" id="KW-1185">Reference proteome</keyword>
<name>A0A1H4BAF0_9GAMM</name>
<dbReference type="InterPro" id="IPR036249">
    <property type="entry name" value="Thioredoxin-like_sf"/>
</dbReference>
<feature type="domain" description="GST N-terminal" evidence="1">
    <location>
        <begin position="1"/>
        <end position="80"/>
    </location>
</feature>
<dbReference type="EMBL" id="FNQO01000005">
    <property type="protein sequence ID" value="SEA45034.1"/>
    <property type="molecule type" value="Genomic_DNA"/>
</dbReference>
<dbReference type="PANTHER" id="PTHR43968">
    <property type="match status" value="1"/>
</dbReference>
<dbReference type="GO" id="GO:0005737">
    <property type="term" value="C:cytoplasm"/>
    <property type="evidence" value="ECO:0007669"/>
    <property type="project" value="TreeGrafter"/>
</dbReference>
<dbReference type="InterPro" id="IPR004045">
    <property type="entry name" value="Glutathione_S-Trfase_N"/>
</dbReference>
<gene>
    <name evidence="2" type="ORF">SAMN05216562_3153</name>
</gene>
<accession>A0A1H4BAF0</accession>
<dbReference type="GO" id="GO:0016740">
    <property type="term" value="F:transferase activity"/>
    <property type="evidence" value="ECO:0007669"/>
    <property type="project" value="UniProtKB-KW"/>
</dbReference>
<dbReference type="Gene3D" id="1.20.1050.10">
    <property type="match status" value="1"/>
</dbReference>
<dbReference type="PROSITE" id="PS50404">
    <property type="entry name" value="GST_NTER"/>
    <property type="match status" value="1"/>
</dbReference>
<protein>
    <submittedName>
        <fullName evidence="2">Glutathione S-transferase</fullName>
    </submittedName>
</protein>
<dbReference type="Gene3D" id="3.40.30.10">
    <property type="entry name" value="Glutaredoxin"/>
    <property type="match status" value="1"/>
</dbReference>
<dbReference type="SUPFAM" id="SSF47616">
    <property type="entry name" value="GST C-terminal domain-like"/>
    <property type="match status" value="1"/>
</dbReference>
<dbReference type="InterPro" id="IPR036282">
    <property type="entry name" value="Glutathione-S-Trfase_C_sf"/>
</dbReference>
<evidence type="ECO:0000313" key="2">
    <source>
        <dbReference type="EMBL" id="SEA45034.1"/>
    </source>
</evidence>
<reference evidence="3" key="1">
    <citation type="submission" date="2016-10" db="EMBL/GenBank/DDBJ databases">
        <authorList>
            <person name="Varghese N."/>
            <person name="Submissions S."/>
        </authorList>
    </citation>
    <scope>NUCLEOTIDE SEQUENCE [LARGE SCALE GENOMIC DNA]</scope>
    <source>
        <strain evidence="3">CGMCC 1.10657</strain>
    </source>
</reference>
<organism evidence="2 3">
    <name type="scientific">Microbulbifer marinus</name>
    <dbReference type="NCBI Taxonomy" id="658218"/>
    <lineage>
        <taxon>Bacteria</taxon>
        <taxon>Pseudomonadati</taxon>
        <taxon>Pseudomonadota</taxon>
        <taxon>Gammaproteobacteria</taxon>
        <taxon>Cellvibrionales</taxon>
        <taxon>Microbulbiferaceae</taxon>
        <taxon>Microbulbifer</taxon>
    </lineage>
</organism>
<dbReference type="InterPro" id="IPR050983">
    <property type="entry name" value="GST_Omega/HSP26"/>
</dbReference>
<proteinExistence type="predicted"/>
<dbReference type="STRING" id="658218.SAMN05216562_3153"/>
<keyword evidence="2" id="KW-0808">Transferase</keyword>
<dbReference type="CDD" id="cd03205">
    <property type="entry name" value="GST_C_6"/>
    <property type="match status" value="1"/>
</dbReference>
<dbReference type="Pfam" id="PF13410">
    <property type="entry name" value="GST_C_2"/>
    <property type="match status" value="1"/>
</dbReference>
<dbReference type="AlphaFoldDB" id="A0A1H4BAF0"/>
<evidence type="ECO:0000313" key="3">
    <source>
        <dbReference type="Proteomes" id="UP000198658"/>
    </source>
</evidence>
<dbReference type="Proteomes" id="UP000198658">
    <property type="component" value="Unassembled WGS sequence"/>
</dbReference>
<dbReference type="PANTHER" id="PTHR43968:SF6">
    <property type="entry name" value="GLUTATHIONE S-TRANSFERASE OMEGA"/>
    <property type="match status" value="1"/>
</dbReference>
<sequence length="200" mass="23169">MKLYFTHASPYARSARIVLREQQLDQRVQEEVSHPFNNAEDFIACNPLGKVPCLNRESGEAIMDSEVICTYLDKEFGDGRLSRALDTDWNLKTFYSVCSGLIDTLVLRRVEKVRESEGLRSDFWWQRYDSAIRRTLDYLEERVGQLPEPLNLAHINLACALAYLDFRHGDIDWRSGRPQLSQFTERMEARDSFATTALRG</sequence>
<dbReference type="RefSeq" id="WP_091390877.1">
    <property type="nucleotide sequence ID" value="NZ_FNQO01000005.1"/>
</dbReference>